<evidence type="ECO:0000313" key="3">
    <source>
        <dbReference type="EMBL" id="SDS94140.1"/>
    </source>
</evidence>
<feature type="domain" description="Activator of Hsp90 ATPase homologue 1/2-like C-terminal" evidence="2">
    <location>
        <begin position="27"/>
        <end position="150"/>
    </location>
</feature>
<evidence type="ECO:0000259" key="2">
    <source>
        <dbReference type="Pfam" id="PF08327"/>
    </source>
</evidence>
<name>A0A1H1WBV6_9ACTN</name>
<dbReference type="Gene3D" id="3.30.530.20">
    <property type="match status" value="1"/>
</dbReference>
<dbReference type="CDD" id="cd07814">
    <property type="entry name" value="SRPBCC_CalC_Aha1-like"/>
    <property type="match status" value="1"/>
</dbReference>
<dbReference type="Pfam" id="PF08327">
    <property type="entry name" value="AHSA1"/>
    <property type="match status" value="1"/>
</dbReference>
<evidence type="ECO:0000313" key="4">
    <source>
        <dbReference type="Proteomes" id="UP000198859"/>
    </source>
</evidence>
<dbReference type="InterPro" id="IPR013538">
    <property type="entry name" value="ASHA1/2-like_C"/>
</dbReference>
<evidence type="ECO:0000256" key="1">
    <source>
        <dbReference type="ARBA" id="ARBA00006817"/>
    </source>
</evidence>
<dbReference type="InterPro" id="IPR023393">
    <property type="entry name" value="START-like_dom_sf"/>
</dbReference>
<dbReference type="EMBL" id="LT629757">
    <property type="protein sequence ID" value="SDS94140.1"/>
    <property type="molecule type" value="Genomic_DNA"/>
</dbReference>
<accession>A0A1H1WBV6</accession>
<proteinExistence type="inferred from homology"/>
<sequence>MPTDTTDTTEPGAPDPDVLEVRQEVAAGPARVHAAWTDPAELARWWWPQLPGTTYDVDAREGGDYRIRADQAGFGVHGRFVAVDPPDRLELTWVWEDGYVDGPPERVEVLFAAHDGGTRVVVRHHLAAPEAGEGYRQGWTDCLVRLADHLA</sequence>
<protein>
    <submittedName>
        <fullName evidence="3">Uncharacterized conserved protein YndB, AHSA1/START domain</fullName>
    </submittedName>
</protein>
<gene>
    <name evidence="3" type="ORF">SAMN04488570_3095</name>
</gene>
<reference evidence="4" key="1">
    <citation type="submission" date="2016-10" db="EMBL/GenBank/DDBJ databases">
        <authorList>
            <person name="Varghese N."/>
            <person name="Submissions S."/>
        </authorList>
    </citation>
    <scope>NUCLEOTIDE SEQUENCE [LARGE SCALE GENOMIC DNA]</scope>
    <source>
        <strain evidence="4">DSM 22127</strain>
    </source>
</reference>
<dbReference type="AlphaFoldDB" id="A0A1H1WBV6"/>
<dbReference type="RefSeq" id="WP_091731453.1">
    <property type="nucleotide sequence ID" value="NZ_LT629757.1"/>
</dbReference>
<dbReference type="Proteomes" id="UP000198859">
    <property type="component" value="Chromosome I"/>
</dbReference>
<comment type="similarity">
    <text evidence="1">Belongs to the AHA1 family.</text>
</comment>
<keyword evidence="4" id="KW-1185">Reference proteome</keyword>
<dbReference type="OrthoDB" id="8755073at2"/>
<dbReference type="STRING" id="642780.SAMN04488570_3095"/>
<organism evidence="3 4">
    <name type="scientific">Nocardioides scoriae</name>
    <dbReference type="NCBI Taxonomy" id="642780"/>
    <lineage>
        <taxon>Bacteria</taxon>
        <taxon>Bacillati</taxon>
        <taxon>Actinomycetota</taxon>
        <taxon>Actinomycetes</taxon>
        <taxon>Propionibacteriales</taxon>
        <taxon>Nocardioidaceae</taxon>
        <taxon>Nocardioides</taxon>
    </lineage>
</organism>
<dbReference type="SUPFAM" id="SSF55961">
    <property type="entry name" value="Bet v1-like"/>
    <property type="match status" value="1"/>
</dbReference>